<dbReference type="Proteomes" id="UP000199477">
    <property type="component" value="Unassembled WGS sequence"/>
</dbReference>
<dbReference type="EMBL" id="FONH01000015">
    <property type="protein sequence ID" value="SFF39224.1"/>
    <property type="molecule type" value="Genomic_DNA"/>
</dbReference>
<gene>
    <name evidence="2" type="ORF">SAMN02799615_03393</name>
</gene>
<organism evidence="2 3">
    <name type="scientific">Dyella marensis</name>
    <dbReference type="NCBI Taxonomy" id="500610"/>
    <lineage>
        <taxon>Bacteria</taxon>
        <taxon>Pseudomonadati</taxon>
        <taxon>Pseudomonadota</taxon>
        <taxon>Gammaproteobacteria</taxon>
        <taxon>Lysobacterales</taxon>
        <taxon>Rhodanobacteraceae</taxon>
        <taxon>Dyella</taxon>
    </lineage>
</organism>
<protein>
    <submittedName>
        <fullName evidence="2">Flagellar M-ring protein FliF</fullName>
    </submittedName>
</protein>
<dbReference type="AlphaFoldDB" id="A0A1I2IAI0"/>
<reference evidence="3" key="1">
    <citation type="submission" date="2016-10" db="EMBL/GenBank/DDBJ databases">
        <authorList>
            <person name="Varghese N."/>
            <person name="Submissions S."/>
        </authorList>
    </citation>
    <scope>NUCLEOTIDE SEQUENCE [LARGE SCALE GENOMIC DNA]</scope>
    <source>
        <strain evidence="3">UNC178MFTsu3.1</strain>
    </source>
</reference>
<accession>A0A1I2IAI0</accession>
<evidence type="ECO:0000313" key="2">
    <source>
        <dbReference type="EMBL" id="SFF39224.1"/>
    </source>
</evidence>
<evidence type="ECO:0000313" key="3">
    <source>
        <dbReference type="Proteomes" id="UP000199477"/>
    </source>
</evidence>
<proteinExistence type="predicted"/>
<sequence>MLAKLKTTAAGLGQSLKFPSPAALTKLLPLVVLAIGLTALTMMFMWRSEAGYKPLFGAQENVAAADTMAALDAEKIP</sequence>
<keyword evidence="1" id="KW-1133">Transmembrane helix</keyword>
<keyword evidence="1" id="KW-0472">Membrane</keyword>
<dbReference type="STRING" id="500610.SAMN02799615_03393"/>
<feature type="transmembrane region" description="Helical" evidence="1">
    <location>
        <begin position="27"/>
        <end position="46"/>
    </location>
</feature>
<evidence type="ECO:0000256" key="1">
    <source>
        <dbReference type="SAM" id="Phobius"/>
    </source>
</evidence>
<keyword evidence="3" id="KW-1185">Reference proteome</keyword>
<keyword evidence="2" id="KW-0969">Cilium</keyword>
<keyword evidence="2" id="KW-0966">Cell projection</keyword>
<keyword evidence="1" id="KW-0812">Transmembrane</keyword>
<name>A0A1I2IAI0_9GAMM</name>
<dbReference type="RefSeq" id="WP_026635099.1">
    <property type="nucleotide sequence ID" value="NZ_FONH01000015.1"/>
</dbReference>
<keyword evidence="2" id="KW-0282">Flagellum</keyword>